<evidence type="ECO:0000313" key="3">
    <source>
        <dbReference type="Proteomes" id="UP000085678"/>
    </source>
</evidence>
<dbReference type="Gene3D" id="2.60.120.200">
    <property type="match status" value="1"/>
</dbReference>
<accession>A0A1S3H5U9</accession>
<dbReference type="InterPro" id="IPR002557">
    <property type="entry name" value="Chitin-bd_dom"/>
</dbReference>
<dbReference type="Pfam" id="PF01607">
    <property type="entry name" value="CBM_14"/>
    <property type="match status" value="1"/>
</dbReference>
<organism evidence="3 4">
    <name type="scientific">Lingula anatina</name>
    <name type="common">Brachiopod</name>
    <name type="synonym">Lingula unguis</name>
    <dbReference type="NCBI Taxonomy" id="7574"/>
    <lineage>
        <taxon>Eukaryota</taxon>
        <taxon>Metazoa</taxon>
        <taxon>Spiralia</taxon>
        <taxon>Lophotrochozoa</taxon>
        <taxon>Brachiopoda</taxon>
        <taxon>Linguliformea</taxon>
        <taxon>Lingulata</taxon>
        <taxon>Lingulida</taxon>
        <taxon>Linguloidea</taxon>
        <taxon>Lingulidae</taxon>
        <taxon>Lingula</taxon>
    </lineage>
</organism>
<dbReference type="InterPro" id="IPR013320">
    <property type="entry name" value="ConA-like_dom_sf"/>
</dbReference>
<keyword evidence="1" id="KW-0732">Signal</keyword>
<dbReference type="AlphaFoldDB" id="A0A1S3H5U9"/>
<dbReference type="InParanoid" id="A0A1S3H5U9"/>
<dbReference type="Pfam" id="PF13385">
    <property type="entry name" value="Laminin_G_3"/>
    <property type="match status" value="1"/>
</dbReference>
<dbReference type="SMART" id="SM00494">
    <property type="entry name" value="ChtBD2"/>
    <property type="match status" value="1"/>
</dbReference>
<feature type="chain" id="PRO_5012142185" evidence="1">
    <location>
        <begin position="16"/>
        <end position="390"/>
    </location>
</feature>
<protein>
    <submittedName>
        <fullName evidence="4">Uncharacterized protein LOC106151680</fullName>
    </submittedName>
</protein>
<dbReference type="Gene3D" id="2.170.140.10">
    <property type="entry name" value="Chitin binding domain"/>
    <property type="match status" value="1"/>
</dbReference>
<keyword evidence="3" id="KW-1185">Reference proteome</keyword>
<dbReference type="SUPFAM" id="SSF57625">
    <property type="entry name" value="Invertebrate chitin-binding proteins"/>
    <property type="match status" value="1"/>
</dbReference>
<dbReference type="GO" id="GO:0008061">
    <property type="term" value="F:chitin binding"/>
    <property type="evidence" value="ECO:0007669"/>
    <property type="project" value="InterPro"/>
</dbReference>
<dbReference type="RefSeq" id="XP_013380504.1">
    <property type="nucleotide sequence ID" value="XM_013525050.1"/>
</dbReference>
<name>A0A1S3H5U9_LINAN</name>
<dbReference type="PROSITE" id="PS50940">
    <property type="entry name" value="CHIT_BIND_II"/>
    <property type="match status" value="1"/>
</dbReference>
<dbReference type="SUPFAM" id="SSF49899">
    <property type="entry name" value="Concanavalin A-like lectins/glucanases"/>
    <property type="match status" value="1"/>
</dbReference>
<dbReference type="Proteomes" id="UP000085678">
    <property type="component" value="Unplaced"/>
</dbReference>
<feature type="domain" description="Chitin-binding type-2" evidence="2">
    <location>
        <begin position="24"/>
        <end position="90"/>
    </location>
</feature>
<sequence length="390" mass="43667">MLGVLFFALVASAKAEYGAYDKYLAYCRSSIEQRNGVGYYENPDNCKSYLQCDMDEYGQVQVHEKTCADGTLFDSDVVSCVPCEIAQCHRSKLLGPKCPPMTPPPTTTESYTTLPQFDGKCEGPHGWTYLAVWGDPSIFYRTQVLGDETRIERVSCGQWEFNVQRCMCMAPDLRPIALWPFDESTDTTVDNFWTDCTGVKLGQGRIGYAAQFNGTVHCEIPRFNNYPWGSSLTISFWYETAENSYNVRDGLISNGNCLTEPTIALWTERGYLGGRVLIDNNQTLLTIDLGGSHGGKGWNHVVLSYDGLRLKLFVNGYAAKDEIAVGHIPATLSPLYLGRGTSCEAKDYHVNNHNLMGSLDEVQIYDWPLPTDYIARLHAGERNLRLTRVD</sequence>
<dbReference type="GO" id="GO:0005576">
    <property type="term" value="C:extracellular region"/>
    <property type="evidence" value="ECO:0007669"/>
    <property type="project" value="InterPro"/>
</dbReference>
<evidence type="ECO:0000259" key="2">
    <source>
        <dbReference type="PROSITE" id="PS50940"/>
    </source>
</evidence>
<evidence type="ECO:0000256" key="1">
    <source>
        <dbReference type="SAM" id="SignalP"/>
    </source>
</evidence>
<reference evidence="4" key="1">
    <citation type="submission" date="2025-08" db="UniProtKB">
        <authorList>
            <consortium name="RefSeq"/>
        </authorList>
    </citation>
    <scope>IDENTIFICATION</scope>
    <source>
        <tissue evidence="4">Gonads</tissue>
    </source>
</reference>
<dbReference type="OrthoDB" id="6020543at2759"/>
<gene>
    <name evidence="4" type="primary">LOC106151680</name>
</gene>
<feature type="signal peptide" evidence="1">
    <location>
        <begin position="1"/>
        <end position="15"/>
    </location>
</feature>
<dbReference type="InterPro" id="IPR036508">
    <property type="entry name" value="Chitin-bd_dom_sf"/>
</dbReference>
<dbReference type="GeneID" id="106151680"/>
<dbReference type="KEGG" id="lak:106151680"/>
<dbReference type="PANTHER" id="PTHR42535:SF2">
    <property type="entry name" value="CHROMOSOME UNDETERMINED SCAFFOLD_146, WHOLE GENOME SHOTGUN SEQUENCE"/>
    <property type="match status" value="1"/>
</dbReference>
<evidence type="ECO:0000313" key="4">
    <source>
        <dbReference type="RefSeq" id="XP_013380504.1"/>
    </source>
</evidence>
<proteinExistence type="predicted"/>
<dbReference type="PANTHER" id="PTHR42535">
    <property type="entry name" value="OOKINETE PROTEIN, PUTATIVE-RELATED"/>
    <property type="match status" value="1"/>
</dbReference>